<dbReference type="OrthoDB" id="5186515at2"/>
<dbReference type="InterPro" id="IPR032710">
    <property type="entry name" value="NTF2-like_dom_sf"/>
</dbReference>
<dbReference type="EMBL" id="SODP01000002">
    <property type="protein sequence ID" value="TDW69474.1"/>
    <property type="molecule type" value="Genomic_DNA"/>
</dbReference>
<dbReference type="SUPFAM" id="SSF54427">
    <property type="entry name" value="NTF2-like"/>
    <property type="match status" value="1"/>
</dbReference>
<organism evidence="1 2">
    <name type="scientific">Kribbella pratensis</name>
    <dbReference type="NCBI Taxonomy" id="2512112"/>
    <lineage>
        <taxon>Bacteria</taxon>
        <taxon>Bacillati</taxon>
        <taxon>Actinomycetota</taxon>
        <taxon>Actinomycetes</taxon>
        <taxon>Propionibacteriales</taxon>
        <taxon>Kribbellaceae</taxon>
        <taxon>Kribbella</taxon>
    </lineage>
</organism>
<dbReference type="AlphaFoldDB" id="A0A4R8C1X5"/>
<protein>
    <recommendedName>
        <fullName evidence="3">Ketosteroid isomerase-like protein</fullName>
    </recommendedName>
</protein>
<sequence>MKVRDDVAEFFDRFATASDGAGFHPTLLTLDPVSVTPVTREQVVASLPRRKEFFAGLGITGMTLDSLDESPVDEQHTLVRSTWRLERTQSSSVPEGTIFTSTYLLRKVDGEWQIVVYLNHQDLRRLVPS</sequence>
<accession>A0A4R8C1X5</accession>
<gene>
    <name evidence="1" type="ORF">EV653_3499</name>
</gene>
<proteinExistence type="predicted"/>
<dbReference type="RefSeq" id="WP_134104652.1">
    <property type="nucleotide sequence ID" value="NZ_SODP01000002.1"/>
</dbReference>
<comment type="caution">
    <text evidence="1">The sequence shown here is derived from an EMBL/GenBank/DDBJ whole genome shotgun (WGS) entry which is preliminary data.</text>
</comment>
<reference evidence="1 2" key="1">
    <citation type="submission" date="2019-03" db="EMBL/GenBank/DDBJ databases">
        <title>Genomic Encyclopedia of Type Strains, Phase III (KMG-III): the genomes of soil and plant-associated and newly described type strains.</title>
        <authorList>
            <person name="Whitman W."/>
        </authorList>
    </citation>
    <scope>NUCLEOTIDE SEQUENCE [LARGE SCALE GENOMIC DNA]</scope>
    <source>
        <strain evidence="1 2">VKM Ac-2573</strain>
    </source>
</reference>
<evidence type="ECO:0008006" key="3">
    <source>
        <dbReference type="Google" id="ProtNLM"/>
    </source>
</evidence>
<dbReference type="Gene3D" id="3.10.450.50">
    <property type="match status" value="1"/>
</dbReference>
<keyword evidence="2" id="KW-1185">Reference proteome</keyword>
<name>A0A4R8C1X5_9ACTN</name>
<evidence type="ECO:0000313" key="2">
    <source>
        <dbReference type="Proteomes" id="UP000295146"/>
    </source>
</evidence>
<dbReference type="Proteomes" id="UP000295146">
    <property type="component" value="Unassembled WGS sequence"/>
</dbReference>
<evidence type="ECO:0000313" key="1">
    <source>
        <dbReference type="EMBL" id="TDW69474.1"/>
    </source>
</evidence>